<comment type="caution">
    <text evidence="1">The sequence shown here is derived from an EMBL/GenBank/DDBJ whole genome shotgun (WGS) entry which is preliminary data.</text>
</comment>
<organism evidence="1 2">
    <name type="scientific">Rhodococcoides corynebacterioides</name>
    <dbReference type="NCBI Taxonomy" id="53972"/>
    <lineage>
        <taxon>Bacteria</taxon>
        <taxon>Bacillati</taxon>
        <taxon>Actinomycetota</taxon>
        <taxon>Actinomycetes</taxon>
        <taxon>Mycobacteriales</taxon>
        <taxon>Nocardiaceae</taxon>
        <taxon>Rhodococcoides</taxon>
    </lineage>
</organism>
<evidence type="ECO:0000313" key="2">
    <source>
        <dbReference type="Proteomes" id="UP000703038"/>
    </source>
</evidence>
<evidence type="ECO:0000313" key="1">
    <source>
        <dbReference type="EMBL" id="MBM7413466.1"/>
    </source>
</evidence>
<gene>
    <name evidence="1" type="ORF">JOE42_000199</name>
</gene>
<dbReference type="Proteomes" id="UP000703038">
    <property type="component" value="Unassembled WGS sequence"/>
</dbReference>
<dbReference type="EMBL" id="JAFBBK010000001">
    <property type="protein sequence ID" value="MBM7413466.1"/>
    <property type="molecule type" value="Genomic_DNA"/>
</dbReference>
<keyword evidence="2" id="KW-1185">Reference proteome</keyword>
<reference evidence="1 2" key="1">
    <citation type="submission" date="2021-01" db="EMBL/GenBank/DDBJ databases">
        <title>Genomics of switchgrass bacterial isolates.</title>
        <authorList>
            <person name="Shade A."/>
        </authorList>
    </citation>
    <scope>NUCLEOTIDE SEQUENCE [LARGE SCALE GENOMIC DNA]</scope>
    <source>
        <strain evidence="1 2">PvP111</strain>
    </source>
</reference>
<sequence length="34" mass="3538">MMQYLFLVGAILLAFVALLGVLRSGLAPGVAYGI</sequence>
<accession>A0ABS2KNZ0</accession>
<name>A0ABS2KNZ0_9NOCA</name>
<proteinExistence type="predicted"/>
<protein>
    <submittedName>
        <fullName evidence="1">Uncharacterized protein</fullName>
    </submittedName>
</protein>